<dbReference type="RefSeq" id="WP_212938598.1">
    <property type="nucleotide sequence ID" value="NZ_BORR01000003.1"/>
</dbReference>
<reference evidence="1 2" key="1">
    <citation type="submission" date="2021-03" db="EMBL/GenBank/DDBJ databases">
        <title>Antimicrobial resistance genes in bacteria isolated from Japanese honey, and their potential for conferring macrolide and lincosamide resistance in the American foulbrood pathogen Paenibacillus larvae.</title>
        <authorList>
            <person name="Okamoto M."/>
            <person name="Kumagai M."/>
            <person name="Kanamori H."/>
            <person name="Takamatsu D."/>
        </authorList>
    </citation>
    <scope>NUCLEOTIDE SEQUENCE [LARGE SCALE GENOMIC DNA]</scope>
    <source>
        <strain evidence="1 2">J41TS12</strain>
    </source>
</reference>
<accession>A0A920CFY3</accession>
<dbReference type="AlphaFoldDB" id="A0A920CFY3"/>
<comment type="caution">
    <text evidence="1">The sequence shown here is derived from an EMBL/GenBank/DDBJ whole genome shotgun (WGS) entry which is preliminary data.</text>
</comment>
<evidence type="ECO:0000313" key="2">
    <source>
        <dbReference type="Proteomes" id="UP000681162"/>
    </source>
</evidence>
<organism evidence="1 2">
    <name type="scientific">Paenibacillus antibioticophila</name>
    <dbReference type="NCBI Taxonomy" id="1274374"/>
    <lineage>
        <taxon>Bacteria</taxon>
        <taxon>Bacillati</taxon>
        <taxon>Bacillota</taxon>
        <taxon>Bacilli</taxon>
        <taxon>Bacillales</taxon>
        <taxon>Paenibacillaceae</taxon>
        <taxon>Paenibacillus</taxon>
    </lineage>
</organism>
<evidence type="ECO:0000313" key="1">
    <source>
        <dbReference type="EMBL" id="GIO36253.1"/>
    </source>
</evidence>
<protein>
    <submittedName>
        <fullName evidence="1">Uncharacterized protein</fullName>
    </submittedName>
</protein>
<gene>
    <name evidence="1" type="ORF">J41TS12_11140</name>
</gene>
<proteinExistence type="predicted"/>
<name>A0A920CFY3_9BACL</name>
<sequence>MRFRWMRQTSRAAVISATVTRVILQGISVEAALELSLPHYSINPGAISQFEYKRLVKDSKAELKRVEETRRDGTGRRRMRG</sequence>
<dbReference type="Proteomes" id="UP000681162">
    <property type="component" value="Unassembled WGS sequence"/>
</dbReference>
<keyword evidence="2" id="KW-1185">Reference proteome</keyword>
<dbReference type="EMBL" id="BORR01000003">
    <property type="protein sequence ID" value="GIO36253.1"/>
    <property type="molecule type" value="Genomic_DNA"/>
</dbReference>